<evidence type="ECO:0000313" key="1">
    <source>
        <dbReference type="Proteomes" id="UP000887580"/>
    </source>
</evidence>
<reference evidence="2" key="1">
    <citation type="submission" date="2022-11" db="UniProtKB">
        <authorList>
            <consortium name="WormBaseParasite"/>
        </authorList>
    </citation>
    <scope>IDENTIFICATION</scope>
</reference>
<protein>
    <submittedName>
        <fullName evidence="2">Uncharacterized protein</fullName>
    </submittedName>
</protein>
<accession>A0AC35FBS3</accession>
<dbReference type="Proteomes" id="UP000887580">
    <property type="component" value="Unplaced"/>
</dbReference>
<sequence length="369" mass="42661">MQLNKLFCLKCVEYSKKLEETQPKIDEAKAAVDEKKKELDDLMTKLKEQKKTITKRQNNEKLKLQKCDLSLNKTKTRKEEKEKEIVKEEKKIKTLTDRPEKNNAEIEELKLELDTVKEIIEEKQPISQERLAECQQKTHELNNDRIKIGEKLAAAKQKGDEANAELTLAQSQKISMTEEVKRCENRIKSSNKATERSSWKSGKSWSNWSSTEKVKRDFDAIYEKISGTLKKEVDEKKARQTEIEGKIKTLRTAASKAEIDLQKSNEKFESMQKAVADMEEELQRLEENKVAIKEEIDELSAFLEEKKRESEAIKVTLEAAQAEINGVDEKEVGLKREIANGNHEIAKLKDEHVEAKFAEITRKIEKLKT</sequence>
<proteinExistence type="predicted"/>
<name>A0AC35FBS3_9BILA</name>
<organism evidence="1 2">
    <name type="scientific">Panagrolaimus sp. PS1159</name>
    <dbReference type="NCBI Taxonomy" id="55785"/>
    <lineage>
        <taxon>Eukaryota</taxon>
        <taxon>Metazoa</taxon>
        <taxon>Ecdysozoa</taxon>
        <taxon>Nematoda</taxon>
        <taxon>Chromadorea</taxon>
        <taxon>Rhabditida</taxon>
        <taxon>Tylenchina</taxon>
        <taxon>Panagrolaimomorpha</taxon>
        <taxon>Panagrolaimoidea</taxon>
        <taxon>Panagrolaimidae</taxon>
        <taxon>Panagrolaimus</taxon>
    </lineage>
</organism>
<evidence type="ECO:0000313" key="2">
    <source>
        <dbReference type="WBParaSite" id="PS1159_v2.g15871.t1"/>
    </source>
</evidence>
<dbReference type="WBParaSite" id="PS1159_v2.g15871.t1">
    <property type="protein sequence ID" value="PS1159_v2.g15871.t1"/>
    <property type="gene ID" value="PS1159_v2.g15871"/>
</dbReference>